<dbReference type="NCBIfam" id="TIGR00229">
    <property type="entry name" value="sensory_box"/>
    <property type="match status" value="3"/>
</dbReference>
<dbReference type="NCBIfam" id="TIGR00254">
    <property type="entry name" value="GGDEF"/>
    <property type="match status" value="1"/>
</dbReference>
<reference evidence="5" key="1">
    <citation type="submission" date="2016-10" db="EMBL/GenBank/DDBJ databases">
        <title>Sequence of Gallionella enrichment culture.</title>
        <authorList>
            <person name="Poehlein A."/>
            <person name="Muehling M."/>
            <person name="Daniel R."/>
        </authorList>
    </citation>
    <scope>NUCLEOTIDE SEQUENCE</scope>
</reference>
<organism evidence="5">
    <name type="scientific">mine drainage metagenome</name>
    <dbReference type="NCBI Taxonomy" id="410659"/>
    <lineage>
        <taxon>unclassified sequences</taxon>
        <taxon>metagenomes</taxon>
        <taxon>ecological metagenomes</taxon>
    </lineage>
</organism>
<dbReference type="InterPro" id="IPR000014">
    <property type="entry name" value="PAS"/>
</dbReference>
<dbReference type="InterPro" id="IPR035965">
    <property type="entry name" value="PAS-like_dom_sf"/>
</dbReference>
<feature type="transmembrane region" description="Helical" evidence="1">
    <location>
        <begin position="30"/>
        <end position="52"/>
    </location>
</feature>
<keyword evidence="1" id="KW-1133">Transmembrane helix</keyword>
<dbReference type="Pfam" id="PF00989">
    <property type="entry name" value="PAS"/>
    <property type="match status" value="1"/>
</dbReference>
<proteinExistence type="predicted"/>
<feature type="transmembrane region" description="Helical" evidence="1">
    <location>
        <begin position="73"/>
        <end position="90"/>
    </location>
</feature>
<dbReference type="EC" id="2.7.7.65" evidence="5"/>
<dbReference type="PROSITE" id="PS50112">
    <property type="entry name" value="PAS"/>
    <property type="match status" value="2"/>
</dbReference>
<evidence type="ECO:0000313" key="5">
    <source>
        <dbReference type="EMBL" id="OIR14000.1"/>
    </source>
</evidence>
<evidence type="ECO:0000256" key="1">
    <source>
        <dbReference type="SAM" id="Phobius"/>
    </source>
</evidence>
<dbReference type="EMBL" id="MLJW01000013">
    <property type="protein sequence ID" value="OIR14000.1"/>
    <property type="molecule type" value="Genomic_DNA"/>
</dbReference>
<dbReference type="SUPFAM" id="SSF55073">
    <property type="entry name" value="Nucleotide cyclase"/>
    <property type="match status" value="1"/>
</dbReference>
<keyword evidence="1" id="KW-0472">Membrane</keyword>
<dbReference type="InterPro" id="IPR000700">
    <property type="entry name" value="PAS-assoc_C"/>
</dbReference>
<dbReference type="PANTHER" id="PTHR44757">
    <property type="entry name" value="DIGUANYLATE CYCLASE DGCP"/>
    <property type="match status" value="1"/>
</dbReference>
<feature type="transmembrane region" description="Helical" evidence="1">
    <location>
        <begin position="121"/>
        <end position="140"/>
    </location>
</feature>
<dbReference type="Pfam" id="PF00990">
    <property type="entry name" value="GGDEF"/>
    <property type="match status" value="1"/>
</dbReference>
<keyword evidence="1" id="KW-0812">Transmembrane</keyword>
<dbReference type="CDD" id="cd01949">
    <property type="entry name" value="GGDEF"/>
    <property type="match status" value="1"/>
</dbReference>
<dbReference type="CDD" id="cd00130">
    <property type="entry name" value="PAS"/>
    <property type="match status" value="3"/>
</dbReference>
<evidence type="ECO:0000259" key="3">
    <source>
        <dbReference type="PROSITE" id="PS50113"/>
    </source>
</evidence>
<sequence>MLGTCHASIITSTLLAAVLAYVQRDVIAPGVIVVWLALVVLVALFRAMIAVVCKRSALDESATTCAQLTRFRLGVLAAGIVWGAAGIVMFPANDPYHQIFLIFMLAGLTAGGVISYAADLIGATGFSIAALLPAIVRLLASGDHTSQAMGMASLLYLAFMIVSLRYMHRHIRENIELRLAASTREEAARAEEERYRLLLNHSPVGILHYDTDLVITYCNQRFADILHAPLERLIGLDMKTLRDRVVLPALKQALQGELGYYEGPYTSTLSEVHKWVAMTCAPSRNGSGRIVGGVGIVQDVTALHESHQRMFSLLNSMAEGAYGVDVDGNCTFVNRAFLRILGYDQADEIIGKHIHELIHHSHPDGSHYPASECRMYSAYRNNLEIHATDEVFWTRDGKAIPVEYWSQPLLEKGVMQGAIATFVDISERKQMLAELRESEERFRQMFERHSAVMLLIEPGSGMIVDANPAAARFYGYPLENLRGKLLSSINTLSEAEIAREMQHAIDDHRDYFVFDHRLASGEIRTVEVHSSSVHYRNAPLLFSIIHDVTERKLAEAQIRNLAFYDALTQLPNRRLLNDRLGITAAASMRSGRYAAVMFLDMDNFKPLNDKYGHAVGDLLLVEVANRLKSCVRQMDTVARFGGDEFVIVLNELDTGKAQSVAQADSVAQKICRIVSEPYTIKFQTDQGPEKTVTHHCTTSLGALVFTGNKASPDDLIKWADKAMYQAKEAGGNSIRFVDPEA</sequence>
<dbReference type="Pfam" id="PF08448">
    <property type="entry name" value="PAS_4"/>
    <property type="match status" value="2"/>
</dbReference>
<evidence type="ECO:0000259" key="2">
    <source>
        <dbReference type="PROSITE" id="PS50112"/>
    </source>
</evidence>
<dbReference type="InterPro" id="IPR043128">
    <property type="entry name" value="Rev_trsase/Diguanyl_cyclase"/>
</dbReference>
<dbReference type="AlphaFoldDB" id="A0A1J5TCR7"/>
<comment type="caution">
    <text evidence="5">The sequence shown here is derived from an EMBL/GenBank/DDBJ whole genome shotgun (WGS) entry which is preliminary data.</text>
</comment>
<dbReference type="PROSITE" id="PS50887">
    <property type="entry name" value="GGDEF"/>
    <property type="match status" value="1"/>
</dbReference>
<name>A0A1J5TCR7_9ZZZZ</name>
<feature type="domain" description="PAC" evidence="3">
    <location>
        <begin position="381"/>
        <end position="437"/>
    </location>
</feature>
<dbReference type="SMART" id="SM00267">
    <property type="entry name" value="GGDEF"/>
    <property type="match status" value="1"/>
</dbReference>
<keyword evidence="5" id="KW-0808">Transferase</keyword>
<dbReference type="InterPro" id="IPR052155">
    <property type="entry name" value="Biofilm_reg_signaling"/>
</dbReference>
<gene>
    <name evidence="5" type="primary">ydaM_5</name>
    <name evidence="5" type="ORF">GALL_51370</name>
</gene>
<dbReference type="PROSITE" id="PS50113">
    <property type="entry name" value="PAC"/>
    <property type="match status" value="1"/>
</dbReference>
<dbReference type="PANTHER" id="PTHR44757:SF2">
    <property type="entry name" value="BIOFILM ARCHITECTURE MAINTENANCE PROTEIN MBAA"/>
    <property type="match status" value="1"/>
</dbReference>
<dbReference type="SUPFAM" id="SSF55785">
    <property type="entry name" value="PYP-like sensor domain (PAS domain)"/>
    <property type="match status" value="3"/>
</dbReference>
<dbReference type="InterPro" id="IPR013656">
    <property type="entry name" value="PAS_4"/>
</dbReference>
<feature type="transmembrane region" description="Helical" evidence="1">
    <location>
        <begin position="146"/>
        <end position="167"/>
    </location>
</feature>
<protein>
    <submittedName>
        <fullName evidence="5">Putative diguanylate cyclase YdaM</fullName>
        <ecNumber evidence="5">2.7.7.65</ecNumber>
    </submittedName>
</protein>
<dbReference type="SMART" id="SM00091">
    <property type="entry name" value="PAS"/>
    <property type="match status" value="3"/>
</dbReference>
<feature type="domain" description="PAS" evidence="2">
    <location>
        <begin position="438"/>
        <end position="508"/>
    </location>
</feature>
<evidence type="ECO:0000259" key="4">
    <source>
        <dbReference type="PROSITE" id="PS50887"/>
    </source>
</evidence>
<dbReference type="InterPro" id="IPR029787">
    <property type="entry name" value="Nucleotide_cyclase"/>
</dbReference>
<dbReference type="GO" id="GO:0052621">
    <property type="term" value="F:diguanylate cyclase activity"/>
    <property type="evidence" value="ECO:0007669"/>
    <property type="project" value="UniProtKB-EC"/>
</dbReference>
<dbReference type="InterPro" id="IPR000160">
    <property type="entry name" value="GGDEF_dom"/>
</dbReference>
<dbReference type="Gene3D" id="3.30.70.270">
    <property type="match status" value="1"/>
</dbReference>
<keyword evidence="5" id="KW-0548">Nucleotidyltransferase</keyword>
<feature type="domain" description="PAS" evidence="2">
    <location>
        <begin position="306"/>
        <end position="359"/>
    </location>
</feature>
<feature type="domain" description="GGDEF" evidence="4">
    <location>
        <begin position="592"/>
        <end position="739"/>
    </location>
</feature>
<dbReference type="GO" id="GO:0006355">
    <property type="term" value="P:regulation of DNA-templated transcription"/>
    <property type="evidence" value="ECO:0007669"/>
    <property type="project" value="InterPro"/>
</dbReference>
<dbReference type="InterPro" id="IPR013767">
    <property type="entry name" value="PAS_fold"/>
</dbReference>
<dbReference type="Gene3D" id="3.30.450.20">
    <property type="entry name" value="PAS domain"/>
    <property type="match status" value="3"/>
</dbReference>
<accession>A0A1J5TCR7</accession>